<dbReference type="AlphaFoldDB" id="A0A834XK69"/>
<dbReference type="EMBL" id="JACMRX010000005">
    <property type="protein sequence ID" value="KAF7988346.1"/>
    <property type="molecule type" value="Genomic_DNA"/>
</dbReference>
<feature type="region of interest" description="Disordered" evidence="1">
    <location>
        <begin position="258"/>
        <end position="330"/>
    </location>
</feature>
<dbReference type="OrthoDB" id="7683176at2759"/>
<feature type="region of interest" description="Disordered" evidence="1">
    <location>
        <begin position="512"/>
        <end position="532"/>
    </location>
</feature>
<feature type="compositionally biased region" description="Basic and acidic residues" evidence="1">
    <location>
        <begin position="305"/>
        <end position="316"/>
    </location>
</feature>
<organism evidence="3 4">
    <name type="scientific">Aphidius gifuensis</name>
    <name type="common">Parasitoid wasp</name>
    <dbReference type="NCBI Taxonomy" id="684658"/>
    <lineage>
        <taxon>Eukaryota</taxon>
        <taxon>Metazoa</taxon>
        <taxon>Ecdysozoa</taxon>
        <taxon>Arthropoda</taxon>
        <taxon>Hexapoda</taxon>
        <taxon>Insecta</taxon>
        <taxon>Pterygota</taxon>
        <taxon>Neoptera</taxon>
        <taxon>Endopterygota</taxon>
        <taxon>Hymenoptera</taxon>
        <taxon>Apocrita</taxon>
        <taxon>Ichneumonoidea</taxon>
        <taxon>Braconidae</taxon>
        <taxon>Aphidiinae</taxon>
        <taxon>Aphidius</taxon>
    </lineage>
</organism>
<feature type="chain" id="PRO_5032658088" evidence="2">
    <location>
        <begin position="24"/>
        <end position="673"/>
    </location>
</feature>
<keyword evidence="4" id="KW-1185">Reference proteome</keyword>
<name>A0A834XK69_APHGI</name>
<evidence type="ECO:0000313" key="4">
    <source>
        <dbReference type="Proteomes" id="UP000639338"/>
    </source>
</evidence>
<sequence>MSGCKYKFLLIISVLGMLELTNGIPMLKKNSTINRRDGKFVEIKLPAHKTSRDDLILWIKKAMESMASRVDITLEPSDDLNSKLNLNNDIKIDKFDKNIIFNGNNNPWLSNELYPQLINANSYLPLFFGEPGIKYENIKPINYLYDRKNNDAINEQTKMNLTSVDSKKIANESTKILTSSKYDNSIPFEAFITISREPIVNQEQQALPSKIENSKKPIEDSINQKITIINNSNKQQKDEDNSKKRQISTIGELLNQLGIFGRPSGTNKTPEASTLTSIFSRPTKKKIRGTTSRPFSLEFDDLPDIPDRNETSQRQEFDDEEEEEEQGSLGSIADLIPLALPILEDLSNPESESDLIEVLEAAIPIIQGLSDADGENGGTQELINMIVPVIKKIVGGKNGQGIDLSAIAAPLFNLLAPFIGPLLAPVIGPLIRTISNPSPEGSSLESLITAVLGPLTTPQEPSKMSPLSIVLAGTTAALLKELKLGQPGGSDLGALISAILTGVISGTSAGLSGGLSGGSSGDSSHGEHNIPSPVASSIVNFGYANRPSPGPPVHSPFFIHRPNYSASTVNIGSTIRPETPRPTIYNHHNYHQSTTPHPQKIPSPKPIINNPGSFPDASTDVQHEHVPNAVPAHTVNPLALIGDTIKDVLGAGGQIVTAFINAIVGIFGGSSQS</sequence>
<reference evidence="3 4" key="1">
    <citation type="submission" date="2020-08" db="EMBL/GenBank/DDBJ databases">
        <title>Aphidius gifuensis genome sequencing and assembly.</title>
        <authorList>
            <person name="Du Z."/>
        </authorList>
    </citation>
    <scope>NUCLEOTIDE SEQUENCE [LARGE SCALE GENOMIC DNA]</scope>
    <source>
        <strain evidence="3">YNYX2018</strain>
        <tissue evidence="3">Adults</tissue>
    </source>
</reference>
<gene>
    <name evidence="3" type="ORF">HCN44_000919</name>
</gene>
<feature type="signal peptide" evidence="2">
    <location>
        <begin position="1"/>
        <end position="23"/>
    </location>
</feature>
<evidence type="ECO:0000256" key="2">
    <source>
        <dbReference type="SAM" id="SignalP"/>
    </source>
</evidence>
<evidence type="ECO:0000313" key="3">
    <source>
        <dbReference type="EMBL" id="KAF7988346.1"/>
    </source>
</evidence>
<protein>
    <submittedName>
        <fullName evidence="3">Uncharacterized protein</fullName>
    </submittedName>
</protein>
<feature type="compositionally biased region" description="Polar residues" evidence="1">
    <location>
        <begin position="264"/>
        <end position="280"/>
    </location>
</feature>
<evidence type="ECO:0000256" key="1">
    <source>
        <dbReference type="SAM" id="MobiDB-lite"/>
    </source>
</evidence>
<proteinExistence type="predicted"/>
<comment type="caution">
    <text evidence="3">The sequence shown here is derived from an EMBL/GenBank/DDBJ whole genome shotgun (WGS) entry which is preliminary data.</text>
</comment>
<dbReference type="Proteomes" id="UP000639338">
    <property type="component" value="Unassembled WGS sequence"/>
</dbReference>
<accession>A0A834XK69</accession>
<feature type="compositionally biased region" description="Acidic residues" evidence="1">
    <location>
        <begin position="317"/>
        <end position="326"/>
    </location>
</feature>
<keyword evidence="2" id="KW-0732">Signal</keyword>